<gene>
    <name evidence="2" type="ORF">CAK95_05205</name>
</gene>
<keyword evidence="1" id="KW-1133">Transmembrane helix</keyword>
<feature type="transmembrane region" description="Helical" evidence="1">
    <location>
        <begin position="383"/>
        <end position="404"/>
    </location>
</feature>
<keyword evidence="3" id="KW-1185">Reference proteome</keyword>
<dbReference type="PANTHER" id="PTHR34219:SF5">
    <property type="entry name" value="BLR4505 PROTEIN"/>
    <property type="match status" value="1"/>
</dbReference>
<dbReference type="STRING" id="1235591.CAK95_05205"/>
<proteinExistence type="predicted"/>
<name>A0A1W6ZZP9_9HYPH</name>
<dbReference type="KEGG" id="psin:CAK95_05205"/>
<organism evidence="2 3">
    <name type="scientific">Pseudorhodoplanes sinuspersici</name>
    <dbReference type="NCBI Taxonomy" id="1235591"/>
    <lineage>
        <taxon>Bacteria</taxon>
        <taxon>Pseudomonadati</taxon>
        <taxon>Pseudomonadota</taxon>
        <taxon>Alphaproteobacteria</taxon>
        <taxon>Hyphomicrobiales</taxon>
        <taxon>Pseudorhodoplanes</taxon>
    </lineage>
</organism>
<dbReference type="PANTHER" id="PTHR34219">
    <property type="entry name" value="IRON-REGULATED INNER MEMBRANE PROTEIN-RELATED"/>
    <property type="match status" value="1"/>
</dbReference>
<dbReference type="RefSeq" id="WP_086091198.1">
    <property type="nucleotide sequence ID" value="NZ_CP021112.1"/>
</dbReference>
<feature type="transmembrane region" description="Helical" evidence="1">
    <location>
        <begin position="156"/>
        <end position="180"/>
    </location>
</feature>
<dbReference type="InterPro" id="IPR005625">
    <property type="entry name" value="PepSY-ass_TM"/>
</dbReference>
<dbReference type="AlphaFoldDB" id="A0A1W6ZZP9"/>
<dbReference type="Proteomes" id="UP000194137">
    <property type="component" value="Chromosome"/>
</dbReference>
<dbReference type="OrthoDB" id="7238323at2"/>
<keyword evidence="1" id="KW-0472">Membrane</keyword>
<sequence>MRLLFLQLHRWVGLTIAGFLFVSGATGAIISWDHELDDLLNRHLTHVESRGEPIPSLELARRIEANDSRIRVTYMRLVAETGKALAFGVRPVVDPATGRLFEPGYNQVFVDPISGEVIGQREWGAPWPVTRENFISFLYVLHYSLHIPEMWGIDRWGLWLLGGIAVLWLLDCFVGFYLTLPSRRPQDGKVHRPVAKRSMRGWWTRWKPAWKIKMGASSYRLNFDIHRAFGLWTWAMMFVLAFTAFSLNLYRDVFYPIMSTVSKVTPTPFDTRTRTDKHQPITPQIGYADIIARARDEAQRRGWAEPAGAAFYTPNFGIYGVHFFHAGDDHGAAGVGPAILYYDGADGGYLGARVPWTGTAADIFLQAQFPVHSGRILGLPGRILVSLMGLVIMALSVTGVVIWWRKRAARVWRKSARTDDVAFALQGAENGAADRRPG</sequence>
<dbReference type="EMBL" id="CP021112">
    <property type="protein sequence ID" value="ARQ02758.1"/>
    <property type="molecule type" value="Genomic_DNA"/>
</dbReference>
<keyword evidence="1" id="KW-0812">Transmembrane</keyword>
<evidence type="ECO:0000313" key="3">
    <source>
        <dbReference type="Proteomes" id="UP000194137"/>
    </source>
</evidence>
<feature type="transmembrane region" description="Helical" evidence="1">
    <location>
        <begin position="12"/>
        <end position="32"/>
    </location>
</feature>
<accession>A0A1W6ZZP9</accession>
<feature type="transmembrane region" description="Helical" evidence="1">
    <location>
        <begin position="229"/>
        <end position="250"/>
    </location>
</feature>
<dbReference type="Pfam" id="PF03929">
    <property type="entry name" value="PepSY_TM"/>
    <property type="match status" value="1"/>
</dbReference>
<protein>
    <submittedName>
        <fullName evidence="2">Peptidase</fullName>
    </submittedName>
</protein>
<evidence type="ECO:0000256" key="1">
    <source>
        <dbReference type="SAM" id="Phobius"/>
    </source>
</evidence>
<evidence type="ECO:0000313" key="2">
    <source>
        <dbReference type="EMBL" id="ARQ02758.1"/>
    </source>
</evidence>
<reference evidence="2 3" key="1">
    <citation type="submission" date="2017-05" db="EMBL/GenBank/DDBJ databases">
        <title>Full genome sequence of Pseudorhodoplanes sinuspersici.</title>
        <authorList>
            <person name="Dastgheib S.M.M."/>
            <person name="Shavandi M."/>
            <person name="Tirandaz H."/>
        </authorList>
    </citation>
    <scope>NUCLEOTIDE SEQUENCE [LARGE SCALE GENOMIC DNA]</scope>
    <source>
        <strain evidence="2 3">RIPI110</strain>
    </source>
</reference>